<feature type="transmembrane region" description="Helical" evidence="7">
    <location>
        <begin position="435"/>
        <end position="457"/>
    </location>
</feature>
<feature type="transmembrane region" description="Helical" evidence="7">
    <location>
        <begin position="258"/>
        <end position="280"/>
    </location>
</feature>
<dbReference type="InterPro" id="IPR039309">
    <property type="entry name" value="BT1"/>
</dbReference>
<keyword evidence="4 7" id="KW-0812">Transmembrane</keyword>
<protein>
    <submittedName>
        <fullName evidence="8">Folate-Biopterin Transporter (FBT) family</fullName>
    </submittedName>
</protein>
<evidence type="ECO:0000256" key="3">
    <source>
        <dbReference type="ARBA" id="ARBA00022448"/>
    </source>
</evidence>
<feature type="transmembrane region" description="Helical" evidence="7">
    <location>
        <begin position="118"/>
        <end position="136"/>
    </location>
</feature>
<name>A0A1V9YAX8_ACHHY</name>
<feature type="transmembrane region" description="Helical" evidence="7">
    <location>
        <begin position="54"/>
        <end position="74"/>
    </location>
</feature>
<feature type="transmembrane region" description="Helical" evidence="7">
    <location>
        <begin position="182"/>
        <end position="207"/>
    </location>
</feature>
<evidence type="ECO:0000256" key="7">
    <source>
        <dbReference type="SAM" id="Phobius"/>
    </source>
</evidence>
<keyword evidence="3" id="KW-0813">Transport</keyword>
<comment type="similarity">
    <text evidence="2">Belongs to the major facilitator superfamily. Folate-biopterin transporter (TC 2.A.71) family.</text>
</comment>
<accession>A0A1V9YAX8</accession>
<evidence type="ECO:0000313" key="8">
    <source>
        <dbReference type="EMBL" id="OQR82856.1"/>
    </source>
</evidence>
<feature type="transmembrane region" description="Helical" evidence="7">
    <location>
        <begin position="341"/>
        <end position="359"/>
    </location>
</feature>
<feature type="transmembrane region" description="Helical" evidence="7">
    <location>
        <begin position="219"/>
        <end position="238"/>
    </location>
</feature>
<feature type="transmembrane region" description="Helical" evidence="7">
    <location>
        <begin position="371"/>
        <end position="394"/>
    </location>
</feature>
<dbReference type="AlphaFoldDB" id="A0A1V9YAX8"/>
<dbReference type="PANTHER" id="PTHR31585">
    <property type="entry name" value="FOLATE-BIOPTERIN TRANSPORTER 1, CHLOROPLASTIC"/>
    <property type="match status" value="1"/>
</dbReference>
<feature type="transmembrane region" description="Helical" evidence="7">
    <location>
        <begin position="519"/>
        <end position="537"/>
    </location>
</feature>
<organism evidence="8 9">
    <name type="scientific">Achlya hypogyna</name>
    <name type="common">Oomycete</name>
    <name type="synonym">Protoachlya hypogyna</name>
    <dbReference type="NCBI Taxonomy" id="1202772"/>
    <lineage>
        <taxon>Eukaryota</taxon>
        <taxon>Sar</taxon>
        <taxon>Stramenopiles</taxon>
        <taxon>Oomycota</taxon>
        <taxon>Saprolegniomycetes</taxon>
        <taxon>Saprolegniales</taxon>
        <taxon>Achlyaceae</taxon>
        <taxon>Achlya</taxon>
    </lineage>
</organism>
<dbReference type="OrthoDB" id="63567at2759"/>
<evidence type="ECO:0000256" key="6">
    <source>
        <dbReference type="ARBA" id="ARBA00023136"/>
    </source>
</evidence>
<evidence type="ECO:0000256" key="2">
    <source>
        <dbReference type="ARBA" id="ARBA00007015"/>
    </source>
</evidence>
<evidence type="ECO:0000256" key="4">
    <source>
        <dbReference type="ARBA" id="ARBA00022692"/>
    </source>
</evidence>
<sequence>MRPSSLYDIMQTATVVMEAKEPPAIEYIHMDDSSALVPGGALVLRSREGVGLMLQYVAVGLLYGVIPSLVYPVFNLYLGLTGYEVIAYSVLVSFGWLLKILFGILSDCAPIYGYRRKPWLLLGWAMAVAGLAYMTIADFGAPFCRARPRTEAACNYTELSSLSPAVRDSLYNMETRANGHHFVVASTFVGLGYAIVSSAADAMMVHYAQREPLASRGHVATILYTARAGAAIVGHIYVCIFTNSAGVGSGFDFEVPPNVGYGLLLLPSLVALVAVVRFVVEPRMEAVRVSTWLAQLYALLQHQVLWQVCAFRFLHNVFASFHSAALLPLAEQWGGVTPLDASIMDSVGLLLIALVFLGVARTGLLASWRWLIGGSTGIIVAAEAVLVLVTIWDVRRSPYVVLWVPVADQVVAAIRFLVAIFCAIEIAERGNEGTVFGLVTNVHNWATPFGTLLFSAVDKALGVSDSMWLSDTTADRWHVTTSMLVSLGAQLAALGWLVLLPPQKIEMQYLKNEGGKSRAAARALLGASLLGLTFAVVTTSLTLTPDAACFRLANGHC</sequence>
<keyword evidence="5 7" id="KW-1133">Transmembrane helix</keyword>
<dbReference type="InterPro" id="IPR036259">
    <property type="entry name" value="MFS_trans_sf"/>
</dbReference>
<dbReference type="Pfam" id="PF03092">
    <property type="entry name" value="BT1"/>
    <property type="match status" value="1"/>
</dbReference>
<reference evidence="8 9" key="1">
    <citation type="journal article" date="2014" name="Genome Biol. Evol.">
        <title>The secreted proteins of Achlya hypogyna and Thraustotheca clavata identify the ancestral oomycete secretome and reveal gene acquisitions by horizontal gene transfer.</title>
        <authorList>
            <person name="Misner I."/>
            <person name="Blouin N."/>
            <person name="Leonard G."/>
            <person name="Richards T.A."/>
            <person name="Lane C.E."/>
        </authorList>
    </citation>
    <scope>NUCLEOTIDE SEQUENCE [LARGE SCALE GENOMIC DNA]</scope>
    <source>
        <strain evidence="8 9">ATCC 48635</strain>
    </source>
</reference>
<feature type="transmembrane region" description="Helical" evidence="7">
    <location>
        <begin position="400"/>
        <end position="423"/>
    </location>
</feature>
<evidence type="ECO:0000313" key="9">
    <source>
        <dbReference type="Proteomes" id="UP000243579"/>
    </source>
</evidence>
<dbReference type="PANTHER" id="PTHR31585:SF5">
    <property type="entry name" value="RNA-BINDING S4 DOMAIN-CONTAINING PROTEIN"/>
    <property type="match status" value="1"/>
</dbReference>
<evidence type="ECO:0000256" key="1">
    <source>
        <dbReference type="ARBA" id="ARBA00004141"/>
    </source>
</evidence>
<keyword evidence="9" id="KW-1185">Reference proteome</keyword>
<dbReference type="GO" id="GO:0016020">
    <property type="term" value="C:membrane"/>
    <property type="evidence" value="ECO:0007669"/>
    <property type="project" value="UniProtKB-SubCell"/>
</dbReference>
<evidence type="ECO:0000256" key="5">
    <source>
        <dbReference type="ARBA" id="ARBA00022989"/>
    </source>
</evidence>
<dbReference type="SUPFAM" id="SSF103473">
    <property type="entry name" value="MFS general substrate transporter"/>
    <property type="match status" value="1"/>
</dbReference>
<dbReference type="Proteomes" id="UP000243579">
    <property type="component" value="Unassembled WGS sequence"/>
</dbReference>
<feature type="transmembrane region" description="Helical" evidence="7">
    <location>
        <begin position="292"/>
        <end position="314"/>
    </location>
</feature>
<keyword evidence="6 7" id="KW-0472">Membrane</keyword>
<gene>
    <name evidence="8" type="ORF">ACHHYP_15447</name>
</gene>
<comment type="subcellular location">
    <subcellularLocation>
        <location evidence="1">Membrane</location>
        <topology evidence="1">Multi-pass membrane protein</topology>
    </subcellularLocation>
</comment>
<dbReference type="STRING" id="1202772.A0A1V9YAX8"/>
<proteinExistence type="inferred from homology"/>
<dbReference type="EMBL" id="JNBR01002414">
    <property type="protein sequence ID" value="OQR82856.1"/>
    <property type="molecule type" value="Genomic_DNA"/>
</dbReference>
<comment type="caution">
    <text evidence="8">The sequence shown here is derived from an EMBL/GenBank/DDBJ whole genome shotgun (WGS) entry which is preliminary data.</text>
</comment>
<feature type="transmembrane region" description="Helical" evidence="7">
    <location>
        <begin position="477"/>
        <end position="499"/>
    </location>
</feature>
<feature type="transmembrane region" description="Helical" evidence="7">
    <location>
        <begin position="86"/>
        <end position="106"/>
    </location>
</feature>